<dbReference type="InterPro" id="IPR025452">
    <property type="entry name" value="DUF4218"/>
</dbReference>
<evidence type="ECO:0000313" key="2">
    <source>
        <dbReference type="EMBL" id="KAG6515000.1"/>
    </source>
</evidence>
<dbReference type="Pfam" id="PF13960">
    <property type="entry name" value="DUF4218"/>
    <property type="match status" value="1"/>
</dbReference>
<protein>
    <recommendedName>
        <fullName evidence="1">DUF4218 domain-containing protein</fullName>
    </recommendedName>
</protein>
<dbReference type="EMBL" id="JACMSC010000007">
    <property type="protein sequence ID" value="KAG6515000.1"/>
    <property type="molecule type" value="Genomic_DNA"/>
</dbReference>
<reference evidence="2 3" key="1">
    <citation type="submission" date="2020-08" db="EMBL/GenBank/DDBJ databases">
        <title>Plant Genome Project.</title>
        <authorList>
            <person name="Zhang R.-G."/>
        </authorList>
    </citation>
    <scope>NUCLEOTIDE SEQUENCE [LARGE SCALE GENOMIC DNA]</scope>
    <source>
        <tissue evidence="2">Rhizome</tissue>
    </source>
</reference>
<evidence type="ECO:0000259" key="1">
    <source>
        <dbReference type="Pfam" id="PF13960"/>
    </source>
</evidence>
<feature type="domain" description="DUF4218" evidence="1">
    <location>
        <begin position="1"/>
        <end position="46"/>
    </location>
</feature>
<dbReference type="AlphaFoldDB" id="A0A8J5HE57"/>
<name>A0A8J5HE57_ZINOF</name>
<proteinExistence type="predicted"/>
<gene>
    <name evidence="2" type="ORF">ZIOFF_025378</name>
</gene>
<keyword evidence="3" id="KW-1185">Reference proteome</keyword>
<evidence type="ECO:0000313" key="3">
    <source>
        <dbReference type="Proteomes" id="UP000734854"/>
    </source>
</evidence>
<dbReference type="Proteomes" id="UP000734854">
    <property type="component" value="Unassembled WGS sequence"/>
</dbReference>
<organism evidence="2 3">
    <name type="scientific">Zingiber officinale</name>
    <name type="common">Ginger</name>
    <name type="synonym">Amomum zingiber</name>
    <dbReference type="NCBI Taxonomy" id="94328"/>
    <lineage>
        <taxon>Eukaryota</taxon>
        <taxon>Viridiplantae</taxon>
        <taxon>Streptophyta</taxon>
        <taxon>Embryophyta</taxon>
        <taxon>Tracheophyta</taxon>
        <taxon>Spermatophyta</taxon>
        <taxon>Magnoliopsida</taxon>
        <taxon>Liliopsida</taxon>
        <taxon>Zingiberales</taxon>
        <taxon>Zingiberaceae</taxon>
        <taxon>Zingiber</taxon>
    </lineage>
</organism>
<accession>A0A8J5HE57</accession>
<dbReference type="PANTHER" id="PTHR46250:SF17">
    <property type="entry name" value="MYB_SANT-LIKE DOMAIN-CONTAINING PROTEIN"/>
    <property type="match status" value="1"/>
</dbReference>
<comment type="caution">
    <text evidence="2">The sequence shown here is derived from an EMBL/GenBank/DDBJ whole genome shotgun (WGS) entry which is preliminary data.</text>
</comment>
<dbReference type="PANTHER" id="PTHR46250">
    <property type="entry name" value="MYB/SANT-LIKE DNA-BINDING DOMAIN PROTEIN-RELATED"/>
    <property type="match status" value="1"/>
</dbReference>
<sequence>MHPFERYMKVLKSYVGSRKYPEGCIVQRYLAEEEIEFCSEYLNGLDPVGIPQSNRDPKANIPMESIMGRKKEGGKPTVEELQGLNADKLHGVTDAELHELTNEERHVDVQKNKRGPTLMGKLTVATRWRKKAKIDYDNMGRPTYNANGRALQSYIDSIARSMVSINIKSWPDVPENIKQKVWEEISNVFELVPQSEYTVMSSTAQKWRILQPKKLVKYKHQWSIIEDAALIEALMQLNNAGDLRNKNEKVFRPGHGLKLQQMLDVSLPRHGIKAKPHIESRLRTFQKLHNVVHDMLYGVGTNGFDVEQFIYKSLVYYEEFSVFFGGERASGKDAQGPTDIVEELDKVAVENDESIGVDGGLCFICPRFHIWIKRREF</sequence>